<dbReference type="SUPFAM" id="SSF50044">
    <property type="entry name" value="SH3-domain"/>
    <property type="match status" value="3"/>
</dbReference>
<feature type="compositionally biased region" description="Low complexity" evidence="16">
    <location>
        <begin position="971"/>
        <end position="982"/>
    </location>
</feature>
<dbReference type="InterPro" id="IPR001452">
    <property type="entry name" value="SH3_domain"/>
</dbReference>
<keyword evidence="7" id="KW-1003">Cell membrane</keyword>
<feature type="region of interest" description="Disordered" evidence="16">
    <location>
        <begin position="215"/>
        <end position="349"/>
    </location>
</feature>
<dbReference type="Pfam" id="PF00018">
    <property type="entry name" value="SH3_1"/>
    <property type="match status" value="2"/>
</dbReference>
<evidence type="ECO:0000256" key="1">
    <source>
        <dbReference type="ARBA" id="ARBA00004125"/>
    </source>
</evidence>
<evidence type="ECO:0000256" key="14">
    <source>
        <dbReference type="ARBA" id="ARBA00023212"/>
    </source>
</evidence>
<evidence type="ECO:0000256" key="3">
    <source>
        <dbReference type="ARBA" id="ARBA00004413"/>
    </source>
</evidence>
<feature type="region of interest" description="Disordered" evidence="16">
    <location>
        <begin position="554"/>
        <end position="612"/>
    </location>
</feature>
<protein>
    <recommendedName>
        <fullName evidence="5">Actin cytoskeleton-regulatory complex protein SLA1</fullName>
    </recommendedName>
</protein>
<dbReference type="OrthoDB" id="26539at2759"/>
<evidence type="ECO:0000256" key="9">
    <source>
        <dbReference type="ARBA" id="ARBA00022583"/>
    </source>
</evidence>
<feature type="compositionally biased region" description="Polar residues" evidence="16">
    <location>
        <begin position="840"/>
        <end position="849"/>
    </location>
</feature>
<feature type="compositionally biased region" description="Polar residues" evidence="16">
    <location>
        <begin position="1162"/>
        <end position="1172"/>
    </location>
</feature>
<feature type="compositionally biased region" description="Low complexity" evidence="16">
    <location>
        <begin position="215"/>
        <end position="232"/>
    </location>
</feature>
<evidence type="ECO:0000256" key="12">
    <source>
        <dbReference type="ARBA" id="ARBA00023136"/>
    </source>
</evidence>
<keyword evidence="19" id="KW-1185">Reference proteome</keyword>
<feature type="compositionally biased region" description="Low complexity" evidence="16">
    <location>
        <begin position="950"/>
        <end position="961"/>
    </location>
</feature>
<dbReference type="Gene3D" id="1.10.150.50">
    <property type="entry name" value="Transcription Factor, Ets-1"/>
    <property type="match status" value="1"/>
</dbReference>
<feature type="region of interest" description="Disordered" evidence="16">
    <location>
        <begin position="36"/>
        <end position="70"/>
    </location>
</feature>
<feature type="compositionally biased region" description="Low complexity" evidence="16">
    <location>
        <begin position="900"/>
        <end position="915"/>
    </location>
</feature>
<comment type="similarity">
    <text evidence="4">Belongs to the SLA1 family.</text>
</comment>
<feature type="compositionally biased region" description="Basic and acidic residues" evidence="16">
    <location>
        <begin position="317"/>
        <end position="328"/>
    </location>
</feature>
<dbReference type="GO" id="GO:0005634">
    <property type="term" value="C:nucleus"/>
    <property type="evidence" value="ECO:0007669"/>
    <property type="project" value="TreeGrafter"/>
</dbReference>
<dbReference type="GO" id="GO:0043130">
    <property type="term" value="F:ubiquitin binding"/>
    <property type="evidence" value="ECO:0007669"/>
    <property type="project" value="InterPro"/>
</dbReference>
<evidence type="ECO:0000256" key="6">
    <source>
        <dbReference type="ARBA" id="ARBA00022443"/>
    </source>
</evidence>
<sequence>HGNSDVVTILHHHRASIRLLPPPSCSPALLCPPHRRGARHRTARRPTARASAQPLCAGRKSTHSKLQDRHTHNARPYVADMGFLGVYRAIYDYAPQAEGELAIGEGDVLYVLSKNDDDGWWKAKKKAGADEEDEPEGLVPNNYVEPAPMLSHARAIYEYTRQTDEELSFPEDAVLEVFDISDPDWILASLDGEYGFVPSNYIDVQSAAAAAAADADSPSPSLPARPALPARPQSVAAEPERASDAAGPASPSTNPAAALAGVMQGRATRQHAATPSTPPPQPLRRTVHYEEPQASEGEGDDEVLRSPALPSRPRPRSPVDDRPRDHVPSRAPASELSGGDEPYRTPGGFHMYNINEMVSVMGKRKKMPTTLGINLKTGTILIAPERAQDDPAQEWTADRMTHYSREGKHVFMELVRPSKSIDFHAGAKDTAEEIVGALGELAGAVRAEGLREVIMAGSQRSQRKGQILYDFMAQGEDEVTVAAGDEVVVLDDSKSEEWWQVRRMKNGKEGVVPSSYIELTGTVTPPPAASKAGIDSAKATVEQNRLEEIRLTKEAIKASKEPQQVGPGMPLPERGSSLTTKDHGSNSGQQRSRRENGRGDGKTKSSEWPQTRHRLGYLVAQHANAADAEPDSSKVRTWTDRSGSFSVEAQFLGLKDGKIHLHKMNGVKIAVPVAKMSHEDLEYVENATGISLDDDKPLADVKRAKSADKRAPAEVGATVGKSDKPEYDWFQFFLSCDVAVGLCERYAQAFARDSMDESVLPDVNATILRTLGLREGDIIKVMRSLDAKFGRDRSNPGADGDAGAGGLFSGPGGALRNNTRKGRPAPAVQTSDVVDAAALSKNSAPRSGSGSDGVRSPSTTSPVKSSEAPSGGFDDDAWDVKPTQPNKQQQASSKDARQRPSAAEPASTASPAVPALTGSMKELSLLSEPLQPTKVEPQPPAATIAGQGLGQPPQQTQQLTGASPSFFSTVPQPGQQPSSPKSLARQRPAPPSISPNQGSLMPPPPQRPLSAPQSAQQAMFSPPSILPQMTGSVQSQVAPPGQSLGDLSQARLQQQYAAQIRQQQQLQPVMTGYAGLQPQGMASFPTGAPGQQQFMQPMITGMPGASPFADPGRPAQFSPIQAQPTGFQPTFAPNLPSYAQGPSATGGINSFLPPAMEPQRTGLPTIQPQQTGAMGRGFTQPLQPQKTGPPPPVRFGVTADAKKLTPQQTGRRANLAQATPQNPFGF</sequence>
<dbReference type="InterPro" id="IPR036028">
    <property type="entry name" value="SH3-like_dom_sf"/>
</dbReference>
<dbReference type="CDD" id="cd11775">
    <property type="entry name" value="SH3_Sla1p_3"/>
    <property type="match status" value="1"/>
</dbReference>
<feature type="non-terminal residue" evidence="18">
    <location>
        <position position="1"/>
    </location>
</feature>
<dbReference type="GO" id="GO:0000147">
    <property type="term" value="P:actin cortical patch assembly"/>
    <property type="evidence" value="ECO:0007669"/>
    <property type="project" value="TreeGrafter"/>
</dbReference>
<gene>
    <name evidence="18" type="ORF">TPAR_01272</name>
</gene>
<feature type="compositionally biased region" description="Basic residues" evidence="16">
    <location>
        <begin position="36"/>
        <end position="47"/>
    </location>
</feature>
<dbReference type="SMART" id="SM00326">
    <property type="entry name" value="SH3"/>
    <property type="match status" value="3"/>
</dbReference>
<evidence type="ECO:0000256" key="7">
    <source>
        <dbReference type="ARBA" id="ARBA00022475"/>
    </source>
</evidence>
<reference evidence="18 19" key="1">
    <citation type="submission" date="2018-01" db="EMBL/GenBank/DDBJ databases">
        <title>Harnessing the power of phylogenomics to disentangle the directionality and signatures of interkingdom host jumping in the parasitic fungal genus Tolypocladium.</title>
        <authorList>
            <person name="Quandt C.A."/>
            <person name="Patterson W."/>
            <person name="Spatafora J.W."/>
        </authorList>
    </citation>
    <scope>NUCLEOTIDE SEQUENCE [LARGE SCALE GENOMIC DNA]</scope>
    <source>
        <strain evidence="18 19">NRBC 100945</strain>
    </source>
</reference>
<dbReference type="GO" id="GO:0006897">
    <property type="term" value="P:endocytosis"/>
    <property type="evidence" value="ECO:0007669"/>
    <property type="project" value="UniProtKB-KW"/>
</dbReference>
<organism evidence="18 19">
    <name type="scientific">Tolypocladium paradoxum</name>
    <dbReference type="NCBI Taxonomy" id="94208"/>
    <lineage>
        <taxon>Eukaryota</taxon>
        <taxon>Fungi</taxon>
        <taxon>Dikarya</taxon>
        <taxon>Ascomycota</taxon>
        <taxon>Pezizomycotina</taxon>
        <taxon>Sordariomycetes</taxon>
        <taxon>Hypocreomycetidae</taxon>
        <taxon>Hypocreales</taxon>
        <taxon>Ophiocordycipitaceae</taxon>
        <taxon>Tolypocladium</taxon>
    </lineage>
</organism>
<feature type="compositionally biased region" description="Polar residues" evidence="16">
    <location>
        <begin position="856"/>
        <end position="868"/>
    </location>
</feature>
<dbReference type="GO" id="GO:0005886">
    <property type="term" value="C:plasma membrane"/>
    <property type="evidence" value="ECO:0007669"/>
    <property type="project" value="UniProtKB-SubCell"/>
</dbReference>
<dbReference type="GO" id="GO:0030674">
    <property type="term" value="F:protein-macromolecule adaptor activity"/>
    <property type="evidence" value="ECO:0007669"/>
    <property type="project" value="InterPro"/>
</dbReference>
<evidence type="ECO:0000313" key="19">
    <source>
        <dbReference type="Proteomes" id="UP000237481"/>
    </source>
</evidence>
<evidence type="ECO:0000256" key="11">
    <source>
        <dbReference type="ARBA" id="ARBA00022753"/>
    </source>
</evidence>
<feature type="compositionally biased region" description="Basic and acidic residues" evidence="16">
    <location>
        <begin position="592"/>
        <end position="605"/>
    </location>
</feature>
<dbReference type="Pfam" id="PF14604">
    <property type="entry name" value="SH3_9"/>
    <property type="match status" value="1"/>
</dbReference>
<keyword evidence="6 15" id="KW-0728">SH3 domain</keyword>
<dbReference type="Pfam" id="PF03983">
    <property type="entry name" value="SHD1"/>
    <property type="match status" value="1"/>
</dbReference>
<dbReference type="InterPro" id="IPR035800">
    <property type="entry name" value="Sla1_SH3_1"/>
</dbReference>
<dbReference type="STRING" id="94208.A0A2S4L7W9"/>
<dbReference type="AlphaFoldDB" id="A0A2S4L7W9"/>
<evidence type="ECO:0000256" key="2">
    <source>
        <dbReference type="ARBA" id="ARBA00004134"/>
    </source>
</evidence>
<evidence type="ECO:0000259" key="17">
    <source>
        <dbReference type="PROSITE" id="PS50002"/>
    </source>
</evidence>
<dbReference type="Gene3D" id="2.30.30.700">
    <property type="entry name" value="SLA1 homology domain 1"/>
    <property type="match status" value="1"/>
</dbReference>
<feature type="domain" description="SH3" evidence="17">
    <location>
        <begin position="82"/>
        <end position="149"/>
    </location>
</feature>
<dbReference type="Pfam" id="PF24081">
    <property type="entry name" value="PH_SLA1"/>
    <property type="match status" value="1"/>
</dbReference>
<dbReference type="GO" id="GO:0030479">
    <property type="term" value="C:actin cortical patch"/>
    <property type="evidence" value="ECO:0007669"/>
    <property type="project" value="UniProtKB-SubCell"/>
</dbReference>
<evidence type="ECO:0000256" key="16">
    <source>
        <dbReference type="SAM" id="MobiDB-lite"/>
    </source>
</evidence>
<dbReference type="PRINTS" id="PR00452">
    <property type="entry name" value="SH3DOMAIN"/>
</dbReference>
<dbReference type="PANTHER" id="PTHR15735:SF19">
    <property type="entry name" value="ACTIN CYTOSKELETON-REGULATORY COMPLEX PROTEIN SLA1"/>
    <property type="match status" value="1"/>
</dbReference>
<feature type="region of interest" description="Disordered" evidence="16">
    <location>
        <begin position="1081"/>
        <end position="1226"/>
    </location>
</feature>
<evidence type="ECO:0000256" key="13">
    <source>
        <dbReference type="ARBA" id="ARBA00023203"/>
    </source>
</evidence>
<feature type="domain" description="SH3" evidence="17">
    <location>
        <begin position="460"/>
        <end position="522"/>
    </location>
</feature>
<dbReference type="Gene3D" id="2.30.30.40">
    <property type="entry name" value="SH3 Domains"/>
    <property type="match status" value="3"/>
</dbReference>
<name>A0A2S4L7W9_9HYPO</name>
<evidence type="ECO:0000256" key="8">
    <source>
        <dbReference type="ARBA" id="ARBA00022490"/>
    </source>
</evidence>
<dbReference type="GO" id="GO:0003779">
    <property type="term" value="F:actin binding"/>
    <property type="evidence" value="ECO:0007669"/>
    <property type="project" value="UniProtKB-KW"/>
</dbReference>
<dbReference type="CDD" id="cd11773">
    <property type="entry name" value="SH3_Sla1p_1"/>
    <property type="match status" value="1"/>
</dbReference>
<evidence type="ECO:0000313" key="18">
    <source>
        <dbReference type="EMBL" id="POR38528.1"/>
    </source>
</evidence>
<evidence type="ECO:0000256" key="15">
    <source>
        <dbReference type="PROSITE-ProRule" id="PRU00192"/>
    </source>
</evidence>
<evidence type="ECO:0000256" key="5">
    <source>
        <dbReference type="ARBA" id="ARBA00020357"/>
    </source>
</evidence>
<accession>A0A2S4L7W9</accession>
<keyword evidence="12" id="KW-0472">Membrane</keyword>
<feature type="compositionally biased region" description="Polar residues" evidence="16">
    <location>
        <begin position="1027"/>
        <end position="1037"/>
    </location>
</feature>
<dbReference type="GO" id="GO:0030833">
    <property type="term" value="P:regulation of actin filament polymerization"/>
    <property type="evidence" value="ECO:0007669"/>
    <property type="project" value="TreeGrafter"/>
</dbReference>
<keyword evidence="11" id="KW-0967">Endosome</keyword>
<feature type="compositionally biased region" description="Polar residues" evidence="16">
    <location>
        <begin position="1118"/>
        <end position="1128"/>
    </location>
</feature>
<evidence type="ECO:0000256" key="10">
    <source>
        <dbReference type="ARBA" id="ARBA00022737"/>
    </source>
</evidence>
<keyword evidence="14" id="KW-0206">Cytoskeleton</keyword>
<dbReference type="GO" id="GO:0042802">
    <property type="term" value="F:identical protein binding"/>
    <property type="evidence" value="ECO:0007669"/>
    <property type="project" value="InterPro"/>
</dbReference>
<evidence type="ECO:0000256" key="4">
    <source>
        <dbReference type="ARBA" id="ARBA00007948"/>
    </source>
</evidence>
<feature type="compositionally biased region" description="Polar residues" evidence="16">
    <location>
        <begin position="883"/>
        <end position="893"/>
    </location>
</feature>
<keyword evidence="8" id="KW-0963">Cytoplasm</keyword>
<feature type="compositionally biased region" description="Polar residues" evidence="16">
    <location>
        <begin position="1205"/>
        <end position="1226"/>
    </location>
</feature>
<proteinExistence type="inferred from homology"/>
<dbReference type="InterPro" id="IPR035821">
    <property type="entry name" value="Sla1_SH3_3"/>
</dbReference>
<feature type="domain" description="SH3" evidence="17">
    <location>
        <begin position="150"/>
        <end position="207"/>
    </location>
</feature>
<feature type="region of interest" description="Disordered" evidence="16">
    <location>
        <begin position="789"/>
        <end position="1050"/>
    </location>
</feature>
<comment type="caution">
    <text evidence="18">The sequence shown here is derived from an EMBL/GenBank/DDBJ whole genome shotgun (WGS) entry which is preliminary data.</text>
</comment>
<dbReference type="GO" id="GO:0010008">
    <property type="term" value="C:endosome membrane"/>
    <property type="evidence" value="ECO:0007669"/>
    <property type="project" value="UniProtKB-SubCell"/>
</dbReference>
<dbReference type="PROSITE" id="PS50002">
    <property type="entry name" value="SH3"/>
    <property type="match status" value="3"/>
</dbReference>
<feature type="compositionally biased region" description="Gly residues" evidence="16">
    <location>
        <begin position="800"/>
        <end position="813"/>
    </location>
</feature>
<dbReference type="PANTHER" id="PTHR15735">
    <property type="entry name" value="FCH AND DOUBLE SH3 DOMAINS PROTEIN"/>
    <property type="match status" value="1"/>
</dbReference>
<keyword evidence="10" id="KW-0677">Repeat</keyword>
<dbReference type="InterPro" id="IPR056996">
    <property type="entry name" value="PH_SLA1"/>
</dbReference>
<dbReference type="InterPro" id="IPR007131">
    <property type="entry name" value="SHD1"/>
</dbReference>
<keyword evidence="13" id="KW-0009">Actin-binding</keyword>
<dbReference type="Proteomes" id="UP000237481">
    <property type="component" value="Unassembled WGS sequence"/>
</dbReference>
<dbReference type="InterPro" id="IPR013761">
    <property type="entry name" value="SAM/pointed_sf"/>
</dbReference>
<feature type="compositionally biased region" description="Low complexity" evidence="16">
    <location>
        <begin position="1008"/>
        <end position="1019"/>
    </location>
</feature>
<keyword evidence="9" id="KW-0254">Endocytosis</keyword>
<comment type="subcellular location">
    <subcellularLocation>
        <location evidence="3">Cell membrane</location>
        <topology evidence="3">Peripheral membrane protein</topology>
        <orientation evidence="3">Cytoplasmic side</orientation>
    </subcellularLocation>
    <subcellularLocation>
        <location evidence="2">Cytoplasm</location>
        <location evidence="2">Cytoskeleton</location>
        <location evidence="2">Actin patch</location>
    </subcellularLocation>
    <subcellularLocation>
        <location evidence="1">Endosome membrane</location>
        <topology evidence="1">Peripheral membrane protein</topology>
        <orientation evidence="1">Cytoplasmic side</orientation>
    </subcellularLocation>
</comment>
<dbReference type="EMBL" id="PKSG01000130">
    <property type="protein sequence ID" value="POR38528.1"/>
    <property type="molecule type" value="Genomic_DNA"/>
</dbReference>